<reference evidence="2" key="1">
    <citation type="submission" date="2022-11" db="UniProtKB">
        <authorList>
            <consortium name="WormBaseParasite"/>
        </authorList>
    </citation>
    <scope>IDENTIFICATION</scope>
</reference>
<evidence type="ECO:0000313" key="1">
    <source>
        <dbReference type="Proteomes" id="UP000887581"/>
    </source>
</evidence>
<accession>A0A915Q0Z9</accession>
<organism evidence="1 2">
    <name type="scientific">Setaria digitata</name>
    <dbReference type="NCBI Taxonomy" id="48799"/>
    <lineage>
        <taxon>Eukaryota</taxon>
        <taxon>Metazoa</taxon>
        <taxon>Ecdysozoa</taxon>
        <taxon>Nematoda</taxon>
        <taxon>Chromadorea</taxon>
        <taxon>Rhabditida</taxon>
        <taxon>Spirurina</taxon>
        <taxon>Spiruromorpha</taxon>
        <taxon>Filarioidea</taxon>
        <taxon>Setariidae</taxon>
        <taxon>Setaria</taxon>
    </lineage>
</organism>
<evidence type="ECO:0000313" key="2">
    <source>
        <dbReference type="WBParaSite" id="sdigi.contig554.g8974.t1"/>
    </source>
</evidence>
<name>A0A915Q0Z9_9BILA</name>
<proteinExistence type="predicted"/>
<sequence length="69" mass="7843">MSEVGQLQQSASGKATKDSASGLGYKLFLLADLNFPEQLRMQLEEPKAERTHCGLRQKKYKGQYLKFHL</sequence>
<protein>
    <submittedName>
        <fullName evidence="2">Uncharacterized protein</fullName>
    </submittedName>
</protein>
<keyword evidence="1" id="KW-1185">Reference proteome</keyword>
<dbReference type="Proteomes" id="UP000887581">
    <property type="component" value="Unplaced"/>
</dbReference>
<dbReference type="AlphaFoldDB" id="A0A915Q0Z9"/>
<dbReference type="WBParaSite" id="sdigi.contig554.g8974.t1">
    <property type="protein sequence ID" value="sdigi.contig554.g8974.t1"/>
    <property type="gene ID" value="sdigi.contig554.g8974"/>
</dbReference>